<keyword evidence="4 5" id="KW-0408">Iron</keyword>
<keyword evidence="5" id="KW-0503">Monooxygenase</keyword>
<keyword evidence="6" id="KW-1133">Transmembrane helix</keyword>
<evidence type="ECO:0000256" key="4">
    <source>
        <dbReference type="ARBA" id="ARBA00023004"/>
    </source>
</evidence>
<organism evidence="7 8">
    <name type="scientific">Zasmidium cellare</name>
    <name type="common">Wine cellar mold</name>
    <name type="synonym">Racodium cellare</name>
    <dbReference type="NCBI Taxonomy" id="395010"/>
    <lineage>
        <taxon>Eukaryota</taxon>
        <taxon>Fungi</taxon>
        <taxon>Dikarya</taxon>
        <taxon>Ascomycota</taxon>
        <taxon>Pezizomycotina</taxon>
        <taxon>Dothideomycetes</taxon>
        <taxon>Dothideomycetidae</taxon>
        <taxon>Mycosphaerellales</taxon>
        <taxon>Mycosphaerellaceae</taxon>
        <taxon>Zasmidium</taxon>
    </lineage>
</organism>
<dbReference type="InterPro" id="IPR002403">
    <property type="entry name" value="Cyt_P450_E_grp-IV"/>
</dbReference>
<dbReference type="InterPro" id="IPR001128">
    <property type="entry name" value="Cyt_P450"/>
</dbReference>
<keyword evidence="6" id="KW-0812">Transmembrane</keyword>
<comment type="similarity">
    <text evidence="2 5">Belongs to the cytochrome P450 family.</text>
</comment>
<dbReference type="EMBL" id="JAXOVC010000007">
    <property type="protein sequence ID" value="KAK4498924.1"/>
    <property type="molecule type" value="Genomic_DNA"/>
</dbReference>
<dbReference type="InterPro" id="IPR036396">
    <property type="entry name" value="Cyt_P450_sf"/>
</dbReference>
<dbReference type="PANTHER" id="PTHR24305">
    <property type="entry name" value="CYTOCHROME P450"/>
    <property type="match status" value="1"/>
</dbReference>
<dbReference type="Proteomes" id="UP001305779">
    <property type="component" value="Unassembled WGS sequence"/>
</dbReference>
<gene>
    <name evidence="7" type="ORF">PRZ48_009434</name>
</gene>
<protein>
    <recommendedName>
        <fullName evidence="9">Cytochrome P450</fullName>
    </recommendedName>
</protein>
<evidence type="ECO:0000256" key="1">
    <source>
        <dbReference type="ARBA" id="ARBA00001971"/>
    </source>
</evidence>
<dbReference type="InterPro" id="IPR050121">
    <property type="entry name" value="Cytochrome_P450_monoxygenase"/>
</dbReference>
<keyword evidence="5" id="KW-0560">Oxidoreductase</keyword>
<keyword evidence="6" id="KW-0472">Membrane</keyword>
<proteinExistence type="inferred from homology"/>
<dbReference type="PRINTS" id="PR00465">
    <property type="entry name" value="EP450IV"/>
</dbReference>
<evidence type="ECO:0000313" key="7">
    <source>
        <dbReference type="EMBL" id="KAK4498924.1"/>
    </source>
</evidence>
<evidence type="ECO:0008006" key="9">
    <source>
        <dbReference type="Google" id="ProtNLM"/>
    </source>
</evidence>
<dbReference type="PANTHER" id="PTHR24305:SF164">
    <property type="entry name" value="P450, PUTATIVE (EUROFUNG)-RELATED"/>
    <property type="match status" value="1"/>
</dbReference>
<evidence type="ECO:0000313" key="8">
    <source>
        <dbReference type="Proteomes" id="UP001305779"/>
    </source>
</evidence>
<evidence type="ECO:0000256" key="2">
    <source>
        <dbReference type="ARBA" id="ARBA00010617"/>
    </source>
</evidence>
<dbReference type="SUPFAM" id="SSF48264">
    <property type="entry name" value="Cytochrome P450"/>
    <property type="match status" value="1"/>
</dbReference>
<accession>A0ABR0EBP4</accession>
<evidence type="ECO:0000256" key="5">
    <source>
        <dbReference type="RuleBase" id="RU000461"/>
    </source>
</evidence>
<name>A0ABR0EBP4_ZASCE</name>
<comment type="cofactor">
    <cofactor evidence="1">
        <name>heme</name>
        <dbReference type="ChEBI" id="CHEBI:30413"/>
    </cofactor>
</comment>
<evidence type="ECO:0000256" key="3">
    <source>
        <dbReference type="ARBA" id="ARBA00022723"/>
    </source>
</evidence>
<keyword evidence="5" id="KW-0349">Heme</keyword>
<dbReference type="Pfam" id="PF00067">
    <property type="entry name" value="p450"/>
    <property type="match status" value="1"/>
</dbReference>
<dbReference type="Gene3D" id="1.10.630.10">
    <property type="entry name" value="Cytochrome P450"/>
    <property type="match status" value="1"/>
</dbReference>
<dbReference type="InterPro" id="IPR017972">
    <property type="entry name" value="Cyt_P450_CS"/>
</dbReference>
<keyword evidence="8" id="KW-1185">Reference proteome</keyword>
<dbReference type="PROSITE" id="PS00086">
    <property type="entry name" value="CYTOCHROME_P450"/>
    <property type="match status" value="1"/>
</dbReference>
<reference evidence="7 8" key="1">
    <citation type="journal article" date="2023" name="G3 (Bethesda)">
        <title>A chromosome-level genome assembly of Zasmidium syzygii isolated from banana leaves.</title>
        <authorList>
            <person name="van Westerhoven A.C."/>
            <person name="Mehrabi R."/>
            <person name="Talebi R."/>
            <person name="Steentjes M.B.F."/>
            <person name="Corcolon B."/>
            <person name="Chong P.A."/>
            <person name="Kema G.H.J."/>
            <person name="Seidl M.F."/>
        </authorList>
    </citation>
    <scope>NUCLEOTIDE SEQUENCE [LARGE SCALE GENOMIC DNA]</scope>
    <source>
        <strain evidence="7 8">P124</strain>
    </source>
</reference>
<keyword evidence="3 5" id="KW-0479">Metal-binding</keyword>
<feature type="transmembrane region" description="Helical" evidence="6">
    <location>
        <begin position="15"/>
        <end position="32"/>
    </location>
</feature>
<sequence>MATIVQTLSVHQLSTASWVCLFALLALIAFVIRQSTSPIARIPGPLLTKFTILPIVYQDHIGNRTKWTEGLHRQYGPVVRLSPKEVSVSSSASIRDVFTGSAKAGYYPKAPIFNIFQHYGARNAFSSIHSENHSWRRKIVAGNYAQTAIVAKEAKHGSLWKNVGRFLNMIKREGTTSGSGPAKSIDFFSACRFYAADNVTSHLFIEGSDALDGDQEIRRIIEDSAEGPSDVMSYFKMEFETLNSAIDRIKGMIFSLLNLEQKSTGRSRPATASGKQVDLEQSQWYGGTAIRDWGFKRFLMTRDALEQARIDTSLESPVGAKLAANSMEGEKSGWIDGPPVQDAGIRLLKSSASDEGLLRFYRNEGCASECMDQFLAGLDTVGDTLAYVLQTLSMTENRRSQQALIPECSSLDLPQEYDVPLSSKQLADIQAALYVEAVLKETLRAFPASTTAFQRTVPPGGRMLEGHFVPGDTIIGGIPTTINRDTSVFDRSCTFDVDQWLPQRWLDADDNTLAEMNRRLWTFGSGGRGCIGKHLAILEMKLLIVGIYSRCSTAIDDETPVKVSKK</sequence>
<evidence type="ECO:0000256" key="6">
    <source>
        <dbReference type="SAM" id="Phobius"/>
    </source>
</evidence>
<dbReference type="PRINTS" id="PR00385">
    <property type="entry name" value="P450"/>
</dbReference>
<comment type="caution">
    <text evidence="7">The sequence shown here is derived from an EMBL/GenBank/DDBJ whole genome shotgun (WGS) entry which is preliminary data.</text>
</comment>